<name>A0AAW6UBN8_9MOLU</name>
<organism evidence="4 5">
    <name type="scientific">Peloplasma aerotolerans</name>
    <dbReference type="NCBI Taxonomy" id="3044389"/>
    <lineage>
        <taxon>Bacteria</taxon>
        <taxon>Bacillati</taxon>
        <taxon>Mycoplasmatota</taxon>
        <taxon>Mollicutes</taxon>
        <taxon>Acholeplasmatales</taxon>
        <taxon>Acholeplasmataceae</taxon>
        <taxon>Peloplasma</taxon>
    </lineage>
</organism>
<dbReference type="Gene3D" id="3.40.50.150">
    <property type="entry name" value="Vaccinia Virus protein VP39"/>
    <property type="match status" value="1"/>
</dbReference>
<dbReference type="InterPro" id="IPR046977">
    <property type="entry name" value="RsmC/RlmG"/>
</dbReference>
<comment type="caution">
    <text evidence="4">The sequence shown here is derived from an EMBL/GenBank/DDBJ whole genome shotgun (WGS) entry which is preliminary data.</text>
</comment>
<evidence type="ECO:0000313" key="5">
    <source>
        <dbReference type="Proteomes" id="UP001431532"/>
    </source>
</evidence>
<dbReference type="InterPro" id="IPR007848">
    <property type="entry name" value="Small_mtfrase_dom"/>
</dbReference>
<dbReference type="Pfam" id="PF05175">
    <property type="entry name" value="MTS"/>
    <property type="match status" value="1"/>
</dbReference>
<dbReference type="RefSeq" id="WP_282839954.1">
    <property type="nucleotide sequence ID" value="NZ_JASCXW010000031.1"/>
</dbReference>
<evidence type="ECO:0000256" key="2">
    <source>
        <dbReference type="ARBA" id="ARBA00022679"/>
    </source>
</evidence>
<feature type="domain" description="Methyltransferase small" evidence="3">
    <location>
        <begin position="27"/>
        <end position="193"/>
    </location>
</feature>
<dbReference type="Proteomes" id="UP001431532">
    <property type="component" value="Unassembled WGS sequence"/>
</dbReference>
<dbReference type="GO" id="GO:0032259">
    <property type="term" value="P:methylation"/>
    <property type="evidence" value="ECO:0007669"/>
    <property type="project" value="UniProtKB-KW"/>
</dbReference>
<dbReference type="PANTHER" id="PTHR47816:SF4">
    <property type="entry name" value="RIBOSOMAL RNA SMALL SUBUNIT METHYLTRANSFERASE C"/>
    <property type="match status" value="1"/>
</dbReference>
<keyword evidence="2" id="KW-0808">Transferase</keyword>
<keyword evidence="1 4" id="KW-0489">Methyltransferase</keyword>
<sequence length="197" mass="22371">MSHYYTNDSTLDHKVKSYDVQIKGTSFRFFTDLGVFSKDNLDFGTKVLLETIELEPNIQTVIDMGCGYGPIGLYVAKTHPDKKVFLYDINERALDLAKKNKIENHITNVEITQSFLFEKVNIKADAIITNPPIRAGKQIVFKLYEEAYQALNQGGILYVVVQKKQGAPSSVKKLEELFGQCDIVEKIKGYWILLAKK</sequence>
<reference evidence="4" key="1">
    <citation type="submission" date="2023-05" db="EMBL/GenBank/DDBJ databases">
        <title>Mariniplasma microaerophilum sp. nov., a novel anaerobic mollicute isolated from terrestrial mud volcano, Taman Peninsula, Russia.</title>
        <authorList>
            <person name="Khomyakova M.A."/>
            <person name="Merkel A.Y."/>
            <person name="Slobodkin A.I."/>
        </authorList>
    </citation>
    <scope>NUCLEOTIDE SEQUENCE</scope>
    <source>
        <strain evidence="4">M4Ah</strain>
    </source>
</reference>
<dbReference type="CDD" id="cd02440">
    <property type="entry name" value="AdoMet_MTases"/>
    <property type="match status" value="1"/>
</dbReference>
<evidence type="ECO:0000313" key="4">
    <source>
        <dbReference type="EMBL" id="MDI6453521.1"/>
    </source>
</evidence>
<dbReference type="GO" id="GO:0008757">
    <property type="term" value="F:S-adenosylmethionine-dependent methyltransferase activity"/>
    <property type="evidence" value="ECO:0007669"/>
    <property type="project" value="InterPro"/>
</dbReference>
<protein>
    <submittedName>
        <fullName evidence="4">Methyltransferase</fullName>
    </submittedName>
</protein>
<dbReference type="EMBL" id="JASCXW010000031">
    <property type="protein sequence ID" value="MDI6453521.1"/>
    <property type="molecule type" value="Genomic_DNA"/>
</dbReference>
<keyword evidence="5" id="KW-1185">Reference proteome</keyword>
<evidence type="ECO:0000259" key="3">
    <source>
        <dbReference type="Pfam" id="PF05175"/>
    </source>
</evidence>
<gene>
    <name evidence="4" type="ORF">QJ521_08075</name>
</gene>
<evidence type="ECO:0000256" key="1">
    <source>
        <dbReference type="ARBA" id="ARBA00022603"/>
    </source>
</evidence>
<dbReference type="PANTHER" id="PTHR47816">
    <property type="entry name" value="RIBOSOMAL RNA SMALL SUBUNIT METHYLTRANSFERASE C"/>
    <property type="match status" value="1"/>
</dbReference>
<dbReference type="AlphaFoldDB" id="A0AAW6UBN8"/>
<dbReference type="InterPro" id="IPR029063">
    <property type="entry name" value="SAM-dependent_MTases_sf"/>
</dbReference>
<proteinExistence type="predicted"/>
<dbReference type="SUPFAM" id="SSF53335">
    <property type="entry name" value="S-adenosyl-L-methionine-dependent methyltransferases"/>
    <property type="match status" value="1"/>
</dbReference>
<accession>A0AAW6UBN8</accession>